<dbReference type="EMBL" id="MH020240">
    <property type="protein sequence ID" value="AVP42190.1"/>
    <property type="molecule type" value="Genomic_DNA"/>
</dbReference>
<evidence type="ECO:0000256" key="1">
    <source>
        <dbReference type="SAM" id="MobiDB-lite"/>
    </source>
</evidence>
<reference evidence="3 4" key="1">
    <citation type="submission" date="2018-03" db="EMBL/GenBank/DDBJ databases">
        <authorList>
            <person name="Bollivar B.D."/>
            <person name="Caliva C.M."/>
            <person name="Canter J.A."/>
            <person name="Champney C.A."/>
            <person name="Czaja L.M."/>
            <person name="Gibson A.J."/>
            <person name="Lancaster N.T."/>
            <person name="Miller B.M."/>
            <person name="Murphy J.P."/>
            <person name="Thompson S."/>
            <person name="Zimmer Z.J."/>
            <person name="Bollivar D.W."/>
            <person name="Bowman C.A."/>
            <person name="Russell D.A."/>
            <person name="Pope W.H."/>
            <person name="Jacobs-Sera D."/>
            <person name="Hatfull G.F."/>
        </authorList>
    </citation>
    <scope>NUCLEOTIDE SEQUENCE [LARGE SCALE GENOMIC DNA]</scope>
</reference>
<name>A0A2P1N2F4_9CAUD</name>
<dbReference type="Proteomes" id="UP000241327">
    <property type="component" value="Genome"/>
</dbReference>
<dbReference type="InterPro" id="IPR035343">
    <property type="entry name" value="Gp68"/>
</dbReference>
<proteinExistence type="predicted"/>
<feature type="region of interest" description="Disordered" evidence="1">
    <location>
        <begin position="1"/>
        <end position="24"/>
    </location>
</feature>
<dbReference type="Pfam" id="PF17469">
    <property type="entry name" value="GP68"/>
    <property type="match status" value="1"/>
</dbReference>
<protein>
    <recommendedName>
        <fullName evidence="2">Gp68-like predicted RNA polymerase component domain-containing protein</fullName>
    </recommendedName>
</protein>
<evidence type="ECO:0000313" key="4">
    <source>
        <dbReference type="Proteomes" id="UP000241327"/>
    </source>
</evidence>
<gene>
    <name evidence="3" type="primary">71</name>
    <name evidence="3" type="ORF">SEA_SUPERAWESOME_71</name>
</gene>
<evidence type="ECO:0000259" key="2">
    <source>
        <dbReference type="Pfam" id="PF17469"/>
    </source>
</evidence>
<evidence type="ECO:0000313" key="3">
    <source>
        <dbReference type="EMBL" id="AVP42190.1"/>
    </source>
</evidence>
<sequence length="82" mass="9165">MPLANDWNPNDPILKSPYAPHETGGVLRIHRSGHRGAQVMKLLKLRGTKMHHQMQKALDAETRATTQGRAIYDAAIDPNRAK</sequence>
<organism evidence="3 4">
    <name type="scientific">Mycobacterium phage SuperAwesome</name>
    <dbReference type="NCBI Taxonomy" id="2126817"/>
    <lineage>
        <taxon>Viruses</taxon>
        <taxon>Duplodnaviria</taxon>
        <taxon>Heunggongvirae</taxon>
        <taxon>Uroviricota</taxon>
        <taxon>Caudoviricetes</taxon>
        <taxon>Gladiatorvirus</taxon>
        <taxon>Gladiatorvirus ericB</taxon>
    </lineage>
</organism>
<accession>A0A2P1N2F4</accession>
<feature type="domain" description="Gp68-like predicted RNA polymerase component" evidence="2">
    <location>
        <begin position="7"/>
        <end position="81"/>
    </location>
</feature>